<dbReference type="RefSeq" id="WP_188668437.1">
    <property type="nucleotide sequence ID" value="NZ_BMJI01000014.1"/>
</dbReference>
<dbReference type="Pfam" id="PF05036">
    <property type="entry name" value="SPOR"/>
    <property type="match status" value="1"/>
</dbReference>
<evidence type="ECO:0000259" key="1">
    <source>
        <dbReference type="Pfam" id="PF05036"/>
    </source>
</evidence>
<feature type="domain" description="SPOR" evidence="1">
    <location>
        <begin position="8"/>
        <end position="48"/>
    </location>
</feature>
<gene>
    <name evidence="2" type="ORF">GCM10011512_21710</name>
</gene>
<organism evidence="2 3">
    <name type="scientific">Tersicoccus solisilvae</name>
    <dbReference type="NCBI Taxonomy" id="1882339"/>
    <lineage>
        <taxon>Bacteria</taxon>
        <taxon>Bacillati</taxon>
        <taxon>Actinomycetota</taxon>
        <taxon>Actinomycetes</taxon>
        <taxon>Micrococcales</taxon>
        <taxon>Micrococcaceae</taxon>
        <taxon>Tersicoccus</taxon>
    </lineage>
</organism>
<name>A0ABQ1PC52_9MICC</name>
<dbReference type="Proteomes" id="UP000597761">
    <property type="component" value="Unassembled WGS sequence"/>
</dbReference>
<dbReference type="EMBL" id="BMJI01000014">
    <property type="protein sequence ID" value="GGC94356.1"/>
    <property type="molecule type" value="Genomic_DNA"/>
</dbReference>
<protein>
    <recommendedName>
        <fullName evidence="1">SPOR domain-containing protein</fullName>
    </recommendedName>
</protein>
<dbReference type="InterPro" id="IPR007730">
    <property type="entry name" value="SPOR-like_dom"/>
</dbReference>
<evidence type="ECO:0000313" key="2">
    <source>
        <dbReference type="EMBL" id="GGC94356.1"/>
    </source>
</evidence>
<comment type="caution">
    <text evidence="2">The sequence shown here is derived from an EMBL/GenBank/DDBJ whole genome shotgun (WGS) entry which is preliminary data.</text>
</comment>
<sequence>MADYWYNVNTHQVEKGAQSDYTQLLGPYETEAEAQQALAKVKANNDAWEAGDED</sequence>
<reference evidence="3" key="1">
    <citation type="journal article" date="2019" name="Int. J. Syst. Evol. Microbiol.">
        <title>The Global Catalogue of Microorganisms (GCM) 10K type strain sequencing project: providing services to taxonomists for standard genome sequencing and annotation.</title>
        <authorList>
            <consortium name="The Broad Institute Genomics Platform"/>
            <consortium name="The Broad Institute Genome Sequencing Center for Infectious Disease"/>
            <person name="Wu L."/>
            <person name="Ma J."/>
        </authorList>
    </citation>
    <scope>NUCLEOTIDE SEQUENCE [LARGE SCALE GENOMIC DNA]</scope>
    <source>
        <strain evidence="3">CGMCC 1.15480</strain>
    </source>
</reference>
<keyword evidence="3" id="KW-1185">Reference proteome</keyword>
<evidence type="ECO:0000313" key="3">
    <source>
        <dbReference type="Proteomes" id="UP000597761"/>
    </source>
</evidence>
<accession>A0ABQ1PC52</accession>
<proteinExistence type="predicted"/>